<feature type="region of interest" description="Disordered" evidence="1">
    <location>
        <begin position="615"/>
        <end position="1017"/>
    </location>
</feature>
<feature type="compositionally biased region" description="Low complexity" evidence="1">
    <location>
        <begin position="939"/>
        <end position="952"/>
    </location>
</feature>
<feature type="compositionally biased region" description="Polar residues" evidence="1">
    <location>
        <begin position="232"/>
        <end position="251"/>
    </location>
</feature>
<dbReference type="Proteomes" id="UP000829364">
    <property type="component" value="Chromosome 9"/>
</dbReference>
<keyword evidence="4" id="KW-1185">Reference proteome</keyword>
<dbReference type="GeneID" id="72071195"/>
<dbReference type="OrthoDB" id="5402622at2759"/>
<feature type="compositionally biased region" description="Polar residues" evidence="1">
    <location>
        <begin position="666"/>
        <end position="678"/>
    </location>
</feature>
<feature type="region of interest" description="Disordered" evidence="1">
    <location>
        <begin position="1"/>
        <end position="185"/>
    </location>
</feature>
<dbReference type="PANTHER" id="PTHR38426:SF1">
    <property type="entry name" value="MAINTENANCE OF TELOMERE CAPPING PROTEIN 4"/>
    <property type="match status" value="1"/>
</dbReference>
<dbReference type="PANTHER" id="PTHR38426">
    <property type="entry name" value="MAINTENANCE OF TELOMERE CAPPING PROTEIN 4"/>
    <property type="match status" value="1"/>
</dbReference>
<dbReference type="RefSeq" id="XP_047846913.1">
    <property type="nucleotide sequence ID" value="XM_047990903.1"/>
</dbReference>
<feature type="compositionally biased region" description="Basic and acidic residues" evidence="1">
    <location>
        <begin position="886"/>
        <end position="896"/>
    </location>
</feature>
<feature type="transmembrane region" description="Helical" evidence="2">
    <location>
        <begin position="1192"/>
        <end position="1219"/>
    </location>
</feature>
<evidence type="ECO:0000313" key="3">
    <source>
        <dbReference type="EMBL" id="UNI23432.1"/>
    </source>
</evidence>
<evidence type="ECO:0000313" key="4">
    <source>
        <dbReference type="Proteomes" id="UP000829364"/>
    </source>
</evidence>
<dbReference type="AlphaFoldDB" id="A0A9Q8VG35"/>
<dbReference type="EMBL" id="CP086362">
    <property type="protein sequence ID" value="UNI23432.1"/>
    <property type="molecule type" value="Genomic_DNA"/>
</dbReference>
<accession>A0A9Q8VG35</accession>
<feature type="compositionally biased region" description="Basic and acidic residues" evidence="1">
    <location>
        <begin position="791"/>
        <end position="801"/>
    </location>
</feature>
<feature type="region of interest" description="Disordered" evidence="1">
    <location>
        <begin position="418"/>
        <end position="438"/>
    </location>
</feature>
<dbReference type="InterPro" id="IPR038769">
    <property type="entry name" value="MTC4"/>
</dbReference>
<feature type="compositionally biased region" description="Polar residues" evidence="1">
    <location>
        <begin position="24"/>
        <end position="35"/>
    </location>
</feature>
<sequence>MADHDAAHAPTNGRRLLTPESRSRASYETGESSATGGLRDATPSSSDRRLLEVPRSVELPRSSSPDYDRHNAGAAPATRGAGLRRKIRPRSGGGFLLQDKAAAHRDLSHRHPVREASHHKARASPAPRTPESSRARAGREHTPGEPSDAGSGRGATSSNGSLGRSPATSPVEDLDDPYSQASLPKRNTAGLDVDAARIVHMALNLSESRRLAARRTVSRGTPPRLAPVPDGSSGSALRQHLQQQRRTSRNISPKPGQALSPRVSSAAALGTPLQASFDAGHDIQYRYHFSPSTLARAQKAKEHLELMAQYRRLLETLPPLKPGFERQVTAVSPPGTAIAGRGIKFGSREPPPPVLGRQYNPLQYIRNRKIRARERKVIDGERQGFGDVEGVRLWVDKVYSRSSSVDSTAEGDVFSMPLYPGADDAEPQTSPDSSSKAVTRVRRPRVDWFIEPCDMIADAYWLERNDHKHLIEDRQWRKIFPPPAELSRPATREAEDRRLPAVGLDPANAQELWGVNITKVDTGMSQGSTKDRAKHRFQNMRAFPHRHTGSIPVHHHDFLRLTRDSGSDLSESENEGHDDIRRKPRVGRRGTISSDANDLLEKQMLEMIAKEAREQGVAESSVAAETSGLPMATIPERNTLSPIPSRLHSRKGSLADGSDSDAKGTLNISRLASAPQHQQVRHDDAPSRKTLQKVSSVPTSPELRPSKDGGEPGLISTQLSPPWSRAGSPTRNPISKIRKIMRDKNGDLANSPMVSEQDQDGDYRLLTAEAAMTSDKVVVPDRRRSSPTKKSASERPSEPWRTHRSSGSLQLRPDDQGRRGMFKGPRIDTVIRGGVSKLGDMLWKKEGSGESQPELESTDESGSERARGRQRSSLSLSGKENSTTPDENRQLPKHFLDSMPEFNHAPGHSRSTGDATPSGSANHSRKSSRFDLLKPPWIDPRSASSSISPPSIRRGRVGDSDASESDSRHESISDQVRDADKRPNDSLAPPLHDGGGRRQSRHWSIADKERSTEQAQLSRREIARMKALILSSGIKAMEISRRANEFHKPFGHQSLAAKGAPVGTTCTGFGWADIAQLSDDKQLSTRTVTFCELYPLAAQCLGGAIQASGQRWQVSADRFAHRTSPDLQQRIGEMRSRLVDDLSELARAAADQADETGRDLALGQPLKVKHVVDVIEKMMRRRRRRLRWLRRALWLTVEWLLVGFMWYVWFVVMILRVFLGVGKGVWRGVRWLLWL</sequence>
<proteinExistence type="predicted"/>
<feature type="region of interest" description="Disordered" evidence="1">
    <location>
        <begin position="213"/>
        <end position="265"/>
    </location>
</feature>
<evidence type="ECO:0000256" key="1">
    <source>
        <dbReference type="SAM" id="MobiDB-lite"/>
    </source>
</evidence>
<keyword evidence="2" id="KW-0812">Transmembrane</keyword>
<feature type="compositionally biased region" description="Polar residues" evidence="1">
    <location>
        <begin position="715"/>
        <end position="733"/>
    </location>
</feature>
<evidence type="ECO:0000256" key="2">
    <source>
        <dbReference type="SAM" id="Phobius"/>
    </source>
</evidence>
<feature type="region of interest" description="Disordered" evidence="1">
    <location>
        <begin position="565"/>
        <end position="598"/>
    </location>
</feature>
<feature type="region of interest" description="Disordered" evidence="1">
    <location>
        <begin position="339"/>
        <end position="358"/>
    </location>
</feature>
<keyword evidence="2" id="KW-1133">Transmembrane helix</keyword>
<feature type="compositionally biased region" description="Polar residues" evidence="1">
    <location>
        <begin position="427"/>
        <end position="437"/>
    </location>
</feature>
<protein>
    <submittedName>
        <fullName evidence="3">Uncharacterized protein</fullName>
    </submittedName>
</protein>
<organism evidence="3 4">
    <name type="scientific">Purpureocillium takamizusanense</name>
    <dbReference type="NCBI Taxonomy" id="2060973"/>
    <lineage>
        <taxon>Eukaryota</taxon>
        <taxon>Fungi</taxon>
        <taxon>Dikarya</taxon>
        <taxon>Ascomycota</taxon>
        <taxon>Pezizomycotina</taxon>
        <taxon>Sordariomycetes</taxon>
        <taxon>Hypocreomycetidae</taxon>
        <taxon>Hypocreales</taxon>
        <taxon>Ophiocordycipitaceae</taxon>
        <taxon>Purpureocillium</taxon>
    </lineage>
</organism>
<feature type="compositionally biased region" description="Polar residues" evidence="1">
    <location>
        <begin position="154"/>
        <end position="168"/>
    </location>
</feature>
<feature type="compositionally biased region" description="Polar residues" evidence="1">
    <location>
        <begin position="909"/>
        <end position="922"/>
    </location>
</feature>
<feature type="compositionally biased region" description="Basic and acidic residues" evidence="1">
    <location>
        <begin position="1004"/>
        <end position="1017"/>
    </location>
</feature>
<keyword evidence="2" id="KW-0472">Membrane</keyword>
<dbReference type="KEGG" id="ptkz:JDV02_009250"/>
<feature type="compositionally biased region" description="Basic and acidic residues" evidence="1">
    <location>
        <begin position="965"/>
        <end position="984"/>
    </location>
</feature>
<reference evidence="3" key="1">
    <citation type="submission" date="2021-11" db="EMBL/GenBank/DDBJ databases">
        <title>Purpureocillium_takamizusanense_genome.</title>
        <authorList>
            <person name="Nguyen N.-H."/>
        </authorList>
    </citation>
    <scope>NUCLEOTIDE SEQUENCE</scope>
    <source>
        <strain evidence="3">PT3</strain>
    </source>
</reference>
<feature type="compositionally biased region" description="Basic and acidic residues" evidence="1">
    <location>
        <begin position="131"/>
        <end position="143"/>
    </location>
</feature>
<gene>
    <name evidence="3" type="ORF">JDV02_009250</name>
</gene>
<name>A0A9Q8VG35_9HYPO</name>